<organism evidence="1 2">
    <name type="scientific">Lithospermum erythrorhizon</name>
    <name type="common">Purple gromwell</name>
    <name type="synonym">Lithospermum officinale var. erythrorhizon</name>
    <dbReference type="NCBI Taxonomy" id="34254"/>
    <lineage>
        <taxon>Eukaryota</taxon>
        <taxon>Viridiplantae</taxon>
        <taxon>Streptophyta</taxon>
        <taxon>Embryophyta</taxon>
        <taxon>Tracheophyta</taxon>
        <taxon>Spermatophyta</taxon>
        <taxon>Magnoliopsida</taxon>
        <taxon>eudicotyledons</taxon>
        <taxon>Gunneridae</taxon>
        <taxon>Pentapetalae</taxon>
        <taxon>asterids</taxon>
        <taxon>lamiids</taxon>
        <taxon>Boraginales</taxon>
        <taxon>Boraginaceae</taxon>
        <taxon>Boraginoideae</taxon>
        <taxon>Lithospermeae</taxon>
        <taxon>Lithospermum</taxon>
    </lineage>
</organism>
<accession>A0AAV3P9E1</accession>
<gene>
    <name evidence="1" type="ORF">LIER_07257</name>
</gene>
<keyword evidence="2" id="KW-1185">Reference proteome</keyword>
<dbReference type="AlphaFoldDB" id="A0AAV3P9E1"/>
<reference evidence="1 2" key="1">
    <citation type="submission" date="2024-01" db="EMBL/GenBank/DDBJ databases">
        <title>The complete chloroplast genome sequence of Lithospermum erythrorhizon: insights into the phylogenetic relationship among Boraginaceae species and the maternal lineages of purple gromwells.</title>
        <authorList>
            <person name="Okada T."/>
            <person name="Watanabe K."/>
        </authorList>
    </citation>
    <scope>NUCLEOTIDE SEQUENCE [LARGE SCALE GENOMIC DNA]</scope>
</reference>
<evidence type="ECO:0000313" key="1">
    <source>
        <dbReference type="EMBL" id="GAA0147596.1"/>
    </source>
</evidence>
<dbReference type="EMBL" id="BAABME010001104">
    <property type="protein sequence ID" value="GAA0147596.1"/>
    <property type="molecule type" value="Genomic_DNA"/>
</dbReference>
<comment type="caution">
    <text evidence="1">The sequence shown here is derived from an EMBL/GenBank/DDBJ whole genome shotgun (WGS) entry which is preliminary data.</text>
</comment>
<protein>
    <submittedName>
        <fullName evidence="1">Uncharacterized protein</fullName>
    </submittedName>
</protein>
<evidence type="ECO:0000313" key="2">
    <source>
        <dbReference type="Proteomes" id="UP001454036"/>
    </source>
</evidence>
<name>A0AAV3P9E1_LITER</name>
<proteinExistence type="predicted"/>
<sequence>MLCSFGRNNGIAVDVRRRVPGLFTPGYVYLACNAFGFFQLTALCFPSWGESHFEDSISILRAHHQITNQNHIDSFPVWNFE</sequence>
<dbReference type="Proteomes" id="UP001454036">
    <property type="component" value="Unassembled WGS sequence"/>
</dbReference>